<protein>
    <recommendedName>
        <fullName evidence="4">DUF4381 domain-containing protein</fullName>
    </recommendedName>
</protein>
<sequence length="153" mass="16125">MAMTAPDLSALRGLHLPTGGGGAVNPEMVAAIALGFALALLVGGLRLIRARRGASVRRAALQELALASRLEPEARRVAQARLLRRVVRTLKGEEAARTRGPAWAETLDATFGTDFFRNGAGRAFADDLYRRPGSGDPAGIDAGLSRLVAKIRA</sequence>
<gene>
    <name evidence="2" type="ORF">MRSR164_01710</name>
</gene>
<evidence type="ECO:0008006" key="4">
    <source>
        <dbReference type="Google" id="ProtNLM"/>
    </source>
</evidence>
<evidence type="ECO:0000256" key="1">
    <source>
        <dbReference type="SAM" id="Phobius"/>
    </source>
</evidence>
<keyword evidence="1" id="KW-1133">Transmembrane helix</keyword>
<feature type="transmembrane region" description="Helical" evidence="1">
    <location>
        <begin position="28"/>
        <end position="48"/>
    </location>
</feature>
<dbReference type="Proteomes" id="UP001349262">
    <property type="component" value="Unassembled WGS sequence"/>
</dbReference>
<reference evidence="2 3" key="1">
    <citation type="journal article" date="2012" name="Genet. Mol. Biol.">
        <title>Analysis of 16S rRNA and mxaF genes revealing insights into Methylobacterium niche-specific plant association.</title>
        <authorList>
            <person name="Dourado M.N."/>
            <person name="Andreote F.D."/>
            <person name="Dini-Andreote F."/>
            <person name="Conti R."/>
            <person name="Araujo J.M."/>
            <person name="Araujo W.L."/>
        </authorList>
    </citation>
    <scope>NUCLEOTIDE SEQUENCE [LARGE SCALE GENOMIC DNA]</scope>
    <source>
        <strain evidence="2 3">SR1.6/4</strain>
    </source>
</reference>
<evidence type="ECO:0000313" key="2">
    <source>
        <dbReference type="EMBL" id="MEE7455573.1"/>
    </source>
</evidence>
<organism evidence="2 3">
    <name type="scientific">Methylobacterium radiotolerans</name>
    <dbReference type="NCBI Taxonomy" id="31998"/>
    <lineage>
        <taxon>Bacteria</taxon>
        <taxon>Pseudomonadati</taxon>
        <taxon>Pseudomonadota</taxon>
        <taxon>Alphaproteobacteria</taxon>
        <taxon>Hyphomicrobiales</taxon>
        <taxon>Methylobacteriaceae</taxon>
        <taxon>Methylobacterium</taxon>
    </lineage>
</organism>
<keyword evidence="3" id="KW-1185">Reference proteome</keyword>
<name>A0ABU7T4V1_9HYPH</name>
<accession>A0ABU7T4V1</accession>
<keyword evidence="1" id="KW-0472">Membrane</keyword>
<proteinExistence type="predicted"/>
<dbReference type="EMBL" id="MLBY01000002">
    <property type="protein sequence ID" value="MEE7455573.1"/>
    <property type="molecule type" value="Genomic_DNA"/>
</dbReference>
<comment type="caution">
    <text evidence="2">The sequence shown here is derived from an EMBL/GenBank/DDBJ whole genome shotgun (WGS) entry which is preliminary data.</text>
</comment>
<dbReference type="InterPro" id="IPR025489">
    <property type="entry name" value="DUF4381"/>
</dbReference>
<dbReference type="Pfam" id="PF14316">
    <property type="entry name" value="DUF4381"/>
    <property type="match status" value="1"/>
</dbReference>
<evidence type="ECO:0000313" key="3">
    <source>
        <dbReference type="Proteomes" id="UP001349262"/>
    </source>
</evidence>
<keyword evidence="1" id="KW-0812">Transmembrane</keyword>